<feature type="transmembrane region" description="Helical" evidence="2">
    <location>
        <begin position="1240"/>
        <end position="1265"/>
    </location>
</feature>
<evidence type="ECO:0000256" key="2">
    <source>
        <dbReference type="SAM" id="Phobius"/>
    </source>
</evidence>
<feature type="transmembrane region" description="Helical" evidence="2">
    <location>
        <begin position="647"/>
        <end position="664"/>
    </location>
</feature>
<evidence type="ECO:0000313" key="3">
    <source>
        <dbReference type="EMBL" id="THV53569.1"/>
    </source>
</evidence>
<organism evidence="3 4">
    <name type="scientific">Botrytis galanthina</name>
    <dbReference type="NCBI Taxonomy" id="278940"/>
    <lineage>
        <taxon>Eukaryota</taxon>
        <taxon>Fungi</taxon>
        <taxon>Dikarya</taxon>
        <taxon>Ascomycota</taxon>
        <taxon>Pezizomycotina</taxon>
        <taxon>Leotiomycetes</taxon>
        <taxon>Helotiales</taxon>
        <taxon>Sclerotiniaceae</taxon>
        <taxon>Botrytis</taxon>
    </lineage>
</organism>
<feature type="region of interest" description="Disordered" evidence="1">
    <location>
        <begin position="1456"/>
        <end position="1476"/>
    </location>
</feature>
<evidence type="ECO:0000256" key="1">
    <source>
        <dbReference type="SAM" id="MobiDB-lite"/>
    </source>
</evidence>
<feature type="transmembrane region" description="Helical" evidence="2">
    <location>
        <begin position="1099"/>
        <end position="1119"/>
    </location>
</feature>
<gene>
    <name evidence="3" type="ORF">BGAL_0047g00210</name>
</gene>
<feature type="transmembrane region" description="Helical" evidence="2">
    <location>
        <begin position="1209"/>
        <end position="1228"/>
    </location>
</feature>
<reference evidence="3 4" key="1">
    <citation type="submission" date="2017-12" db="EMBL/GenBank/DDBJ databases">
        <title>Comparative genomics of Botrytis spp.</title>
        <authorList>
            <person name="Valero-Jimenez C.A."/>
            <person name="Tapia P."/>
            <person name="Veloso J."/>
            <person name="Silva-Moreno E."/>
            <person name="Staats M."/>
            <person name="Valdes J.H."/>
            <person name="Van Kan J.A.L."/>
        </authorList>
    </citation>
    <scope>NUCLEOTIDE SEQUENCE [LARGE SCALE GENOMIC DNA]</scope>
    <source>
        <strain evidence="3 4">MUCL435</strain>
    </source>
</reference>
<feature type="transmembrane region" description="Helical" evidence="2">
    <location>
        <begin position="537"/>
        <end position="554"/>
    </location>
</feature>
<name>A0A4S8RG75_9HELO</name>
<keyword evidence="2" id="KW-1133">Transmembrane helix</keyword>
<dbReference type="EMBL" id="PQXL01000047">
    <property type="protein sequence ID" value="THV53569.1"/>
    <property type="molecule type" value="Genomic_DNA"/>
</dbReference>
<proteinExistence type="predicted"/>
<accession>A0A4S8RG75</accession>
<keyword evidence="4" id="KW-1185">Reference proteome</keyword>
<comment type="caution">
    <text evidence="3">The sequence shown here is derived from an EMBL/GenBank/DDBJ whole genome shotgun (WGS) entry which is preliminary data.</text>
</comment>
<protein>
    <submittedName>
        <fullName evidence="3">Uncharacterized protein</fullName>
    </submittedName>
</protein>
<feature type="transmembrane region" description="Helical" evidence="2">
    <location>
        <begin position="1317"/>
        <end position="1336"/>
    </location>
</feature>
<feature type="transmembrane region" description="Helical" evidence="2">
    <location>
        <begin position="1342"/>
        <end position="1365"/>
    </location>
</feature>
<feature type="transmembrane region" description="Helical" evidence="2">
    <location>
        <begin position="1430"/>
        <end position="1450"/>
    </location>
</feature>
<keyword evidence="2" id="KW-0812">Transmembrane</keyword>
<sequence>MAESEGSEWQREPLPDFLRSPGLQNFIKEVYKGKKAKPDLQDVGLHNFELDLGDAAYEYAVSDGPVKQVWGDLSQWFNVEHGYDNTLPKVAPPKETDELQVQRKYNDLFWDSHSIDSIAKRIASHARDENSDPPIDYYHKPKPFLRGLIDFQNLFSNKATESPLAGYSKQNLREDLIAASLFHHIATTILKNPFFFLDDVKNLNGTVDGPHNPVDKLYHNLLQHESLQNQHVAKSFRAHTLRLLRPQEEYSHSKSIAARTNGKIRRVAQARARQWLRSEAQDLWLPTIDKIDEHEVEILYERAAELAVEVSSMTWTDIHIETLKDYTPLPHPTIPCLPLSFWKHYKADPALHHISDMSKYLFGDIPVPPKDLKVLNELEKQVKLVRCRFVIYAHIENPANLETDHPYLEVEGYPFPDPVQVNQCPEQIYLELPELEKQEPDPGKLERVYSDEDLGRPPPRSRGILGGKLTWRKVWKFYKWLFYSALYYIPFYTVALGVPFILTWGFYKLFSLGADEEVDWWFLPNIRNLFHSWRDALSSYFFGILGWLGILKLYDLAMTVLRKNFGLWFETFARGRESALHSVTTSREYISGLYDATAEYVVSTRIWNLLPDEWGFLIGFLCFFIPSAILYHLVGGDVAEAPGPARWYIRPLMIVFFICQFLWFDFVRSALTDFTGYVSDVPKIVMDMFESLLNLPGTFSWMLEWISGIGGDTSVSIIPELDPSQPGISMKPEPEPGTYDDVPKPFQLSPDVEKTLSESTLGDSLTGSKFGEAILISNLSKEEGSLSISEMLERSELGRTLGEFGFEQSLVGKGPIEESLKGSLLGYILTGSDTEKRLVTAQLGATLAKSDIAGKFVKMEVAKTLTQSELAERITEALNTELGLGILDSGLGGHAKKIPSVSILGKVLSGLNLAETLEGSLLGKILTGSTSGPILPVEALTAWEGLASPEPYIPGTLTIGVEPATPIVTKIMTIVMKPIMTLLSPFQLIGTKIVSVLMKAPMIESLLPTLMTVANTALKPLGPVIGFLSGFSSTTEQSSDQKPGYTLGTGAPIAGSVLPIIAKAFTIILKPIASLVAMFSDSSFTDSSIIKKSFDPAMVSLFTTWVLFPALVSGFYIVVRRYIDAWARAKLEAPVPPQGEDLPRPPNRIRGLFTYVSRKIGSVYHSFCRFLGVLGDLIKYVFRPFAFLLYPFKRLYALVAYVLRPFRRLGYPFVYVYGQIIRLGGYIRRSIVDRIPSARYLFIQFLILIVSLFWTILPLLEYVYWLFIRFEDYRHPRLPLRQLPFINRIMGFIMRVYETVLQLFADIRQKLSDLYNFLQLNLAPLRGIIDAIIFLYRQVSRILNIFFRTVRVVCYSMAFLAYLMLGQETHVFFIPGQRPEILLALRAIRSRLWKAPFVRAVATVREDDLAYRHFHGFAQDHHRSLPHPQWFPYFHLLIGIAIGIFTYLTAGDHPSGGDSPLRTGDLNSTLDEMLKN</sequence>
<feature type="transmembrane region" description="Helical" evidence="2">
    <location>
        <begin position="614"/>
        <end position="635"/>
    </location>
</feature>
<keyword evidence="2" id="KW-0472">Membrane</keyword>
<dbReference type="Proteomes" id="UP000308671">
    <property type="component" value="Unassembled WGS sequence"/>
</dbReference>
<feature type="transmembrane region" description="Helical" evidence="2">
    <location>
        <begin position="480"/>
        <end position="507"/>
    </location>
</feature>
<evidence type="ECO:0000313" key="4">
    <source>
        <dbReference type="Proteomes" id="UP000308671"/>
    </source>
</evidence>
<dbReference type="OrthoDB" id="3544156at2759"/>